<dbReference type="RefSeq" id="WP_042492682.1">
    <property type="nucleotide sequence ID" value="NZ_BJDT01000005.1"/>
</dbReference>
<reference evidence="2" key="1">
    <citation type="journal article" date="2019" name="Int. J. Syst. Evol. Microbiol.">
        <title>The Global Catalogue of Microorganisms (GCM) 10K type strain sequencing project: providing services to taxonomists for standard genome sequencing and annotation.</title>
        <authorList>
            <consortium name="The Broad Institute Genomics Platform"/>
            <consortium name="The Broad Institute Genome Sequencing Center for Infectious Disease"/>
            <person name="Wu L."/>
            <person name="Ma J."/>
        </authorList>
    </citation>
    <scope>NUCLEOTIDE SEQUENCE [LARGE SCALE GENOMIC DNA]</scope>
    <source>
        <strain evidence="2">CCM 8924</strain>
    </source>
</reference>
<accession>A0ABW1RRJ3</accession>
<dbReference type="EMBL" id="JBHSSG010000007">
    <property type="protein sequence ID" value="MFC6178061.1"/>
    <property type="molecule type" value="Genomic_DNA"/>
</dbReference>
<dbReference type="Proteomes" id="UP001596158">
    <property type="component" value="Unassembled WGS sequence"/>
</dbReference>
<gene>
    <name evidence="1" type="ORF">ACFQGR_01365</name>
</gene>
<proteinExistence type="predicted"/>
<evidence type="ECO:0000313" key="1">
    <source>
        <dbReference type="EMBL" id="MFC6178061.1"/>
    </source>
</evidence>
<comment type="caution">
    <text evidence="1">The sequence shown here is derived from an EMBL/GenBank/DDBJ whole genome shotgun (WGS) entry which is preliminary data.</text>
</comment>
<protein>
    <submittedName>
        <fullName evidence="1">Uncharacterized protein</fullName>
    </submittedName>
</protein>
<organism evidence="1 2">
    <name type="scientific">Weissella sagaensis</name>
    <dbReference type="NCBI Taxonomy" id="2559928"/>
    <lineage>
        <taxon>Bacteria</taxon>
        <taxon>Bacillati</taxon>
        <taxon>Bacillota</taxon>
        <taxon>Bacilli</taxon>
        <taxon>Lactobacillales</taxon>
        <taxon>Lactobacillaceae</taxon>
        <taxon>Weissella</taxon>
    </lineage>
</organism>
<keyword evidence="2" id="KW-1185">Reference proteome</keyword>
<sequence length="133" mass="15005">MTKYKSHPALQTKRYVPATTLVPDKYDIIQLSSELLVAMHSADINSLKDDTTEDVNLSVHVSDTFAQLTLAMEDLAKDMGETPNSTERNKVNDPYGLVDQLFDVLEETDKEAKHEQAKEFMNSYLDYLSDTGD</sequence>
<evidence type="ECO:0000313" key="2">
    <source>
        <dbReference type="Proteomes" id="UP001596158"/>
    </source>
</evidence>
<name>A0ABW1RRJ3_9LACO</name>